<feature type="binding site" evidence="9">
    <location>
        <begin position="43"/>
        <end position="48"/>
    </location>
    <ligand>
        <name>GTP</name>
        <dbReference type="ChEBI" id="CHEBI:37565"/>
    </ligand>
</feature>
<feature type="binding site" evidence="10">
    <location>
        <position position="184"/>
    </location>
    <ligand>
        <name>Mg(2+)</name>
        <dbReference type="ChEBI" id="CHEBI:18420"/>
    </ligand>
</feature>
<keyword evidence="4 9" id="KW-0547">Nucleotide-binding</keyword>
<feature type="binding site" evidence="9">
    <location>
        <begin position="178"/>
        <end position="184"/>
    </location>
    <ligand>
        <name>GTP</name>
        <dbReference type="ChEBI" id="CHEBI:37565"/>
    </ligand>
</feature>
<keyword evidence="3 10" id="KW-0479">Metal-binding</keyword>
<evidence type="ECO:0000256" key="8">
    <source>
        <dbReference type="ARBA" id="ARBA00023288"/>
    </source>
</evidence>
<dbReference type="PRINTS" id="PR00318">
    <property type="entry name" value="GPROTEINA"/>
</dbReference>
<dbReference type="PANTHER" id="PTHR10218:SF68">
    <property type="entry name" value="GUANINE NUCLEOTIDE-BINDING PROTEIN G(T) SUBUNIT ALPHA-2"/>
    <property type="match status" value="1"/>
</dbReference>
<dbReference type="Gene3D" id="3.40.50.300">
    <property type="entry name" value="P-loop containing nucleotide triphosphate hydrolases"/>
    <property type="match status" value="1"/>
</dbReference>
<keyword evidence="6 9" id="KW-0342">GTP-binding</keyword>
<dbReference type="SUPFAM" id="SSF52540">
    <property type="entry name" value="P-loop containing nucleoside triphosphate hydrolases"/>
    <property type="match status" value="1"/>
</dbReference>
<dbReference type="GO" id="GO:0001664">
    <property type="term" value="F:G protein-coupled receptor binding"/>
    <property type="evidence" value="ECO:0007669"/>
    <property type="project" value="TreeGrafter"/>
</dbReference>
<gene>
    <name evidence="12" type="primary">Gnat2</name>
</gene>
<dbReference type="PANTHER" id="PTHR10218">
    <property type="entry name" value="GTP-BINDING PROTEIN ALPHA SUBUNIT"/>
    <property type="match status" value="1"/>
</dbReference>
<evidence type="ECO:0000256" key="6">
    <source>
        <dbReference type="ARBA" id="ARBA00023134"/>
    </source>
</evidence>
<evidence type="ECO:0000256" key="9">
    <source>
        <dbReference type="PIRSR" id="PIRSR601019-1"/>
    </source>
</evidence>
<dbReference type="KEGG" id="hgl:101703621"/>
<dbReference type="InterPro" id="IPR011025">
    <property type="entry name" value="GproteinA_insert"/>
</dbReference>
<dbReference type="GO" id="GO:0005525">
    <property type="term" value="F:GTP binding"/>
    <property type="evidence" value="ECO:0007669"/>
    <property type="project" value="UniProtKB-KW"/>
</dbReference>
<dbReference type="GO" id="GO:0001750">
    <property type="term" value="C:photoreceptor outer segment"/>
    <property type="evidence" value="ECO:0007669"/>
    <property type="project" value="TreeGrafter"/>
</dbReference>
<dbReference type="GeneID" id="101703621"/>
<dbReference type="GO" id="GO:0003924">
    <property type="term" value="F:GTPase activity"/>
    <property type="evidence" value="ECO:0007669"/>
    <property type="project" value="InterPro"/>
</dbReference>
<evidence type="ECO:0000256" key="2">
    <source>
        <dbReference type="ARBA" id="ARBA00022707"/>
    </source>
</evidence>
<dbReference type="Pfam" id="PF00503">
    <property type="entry name" value="G-alpha"/>
    <property type="match status" value="1"/>
</dbReference>
<feature type="binding site" evidence="9">
    <location>
        <position position="328"/>
    </location>
    <ligand>
        <name>GTP</name>
        <dbReference type="ChEBI" id="CHEBI:37565"/>
    </ligand>
</feature>
<evidence type="ECO:0000256" key="1">
    <source>
        <dbReference type="ARBA" id="ARBA00006628"/>
    </source>
</evidence>
<dbReference type="GO" id="GO:0001580">
    <property type="term" value="P:detection of chemical stimulus involved in sensory perception of bitter taste"/>
    <property type="evidence" value="ECO:0007669"/>
    <property type="project" value="TreeGrafter"/>
</dbReference>
<feature type="binding site" evidence="9">
    <location>
        <begin position="153"/>
        <end position="154"/>
    </location>
    <ligand>
        <name>GTP</name>
        <dbReference type="ChEBI" id="CHEBI:37565"/>
    </ligand>
</feature>
<keyword evidence="8" id="KW-0449">Lipoprotein</keyword>
<dbReference type="GO" id="GO:0007188">
    <property type="term" value="P:adenylate cyclase-modulating G protein-coupled receptor signaling pathway"/>
    <property type="evidence" value="ECO:0007669"/>
    <property type="project" value="InterPro"/>
</dbReference>
<dbReference type="Proteomes" id="UP000694906">
    <property type="component" value="Unplaced"/>
</dbReference>
<name>A0AAX6PJC1_HETGA</name>
<keyword evidence="7" id="KW-0807">Transducer</keyword>
<dbReference type="FunFam" id="1.10.400.10:FF:000002">
    <property type="entry name" value="guanine nucleotide-binding protein G(Q) subunit alpha"/>
    <property type="match status" value="1"/>
</dbReference>
<dbReference type="GO" id="GO:0031683">
    <property type="term" value="F:G-protein beta/gamma-subunit complex binding"/>
    <property type="evidence" value="ECO:0007669"/>
    <property type="project" value="InterPro"/>
</dbReference>
<keyword evidence="2" id="KW-0519">Myristate</keyword>
<evidence type="ECO:0000256" key="5">
    <source>
        <dbReference type="ARBA" id="ARBA00022842"/>
    </source>
</evidence>
<dbReference type="PROSITE" id="PS51882">
    <property type="entry name" value="G_ALPHA"/>
    <property type="match status" value="1"/>
</dbReference>
<feature type="binding site" evidence="10">
    <location>
        <position position="47"/>
    </location>
    <ligand>
        <name>Mg(2+)</name>
        <dbReference type="ChEBI" id="CHEBI:18420"/>
    </ligand>
</feature>
<keyword evidence="5 10" id="KW-0460">Magnesium</keyword>
<dbReference type="AlphaFoldDB" id="A0AAX6PJC1"/>
<evidence type="ECO:0000313" key="11">
    <source>
        <dbReference type="Proteomes" id="UP000694906"/>
    </source>
</evidence>
<dbReference type="SUPFAM" id="SSF47895">
    <property type="entry name" value="Transducin (alpha subunit), insertion domain"/>
    <property type="match status" value="1"/>
</dbReference>
<sequence length="356" mass="40405">MGSGISAEDKELAKRCKELEKKLQEDADKEAKTVKLLLLGAGESGKSTIVKQMKIIHQDGYSPEQCLEFKSVIYGNVLQSILAIIRAMSTLGIDYADPSCALCNKCYMDDGRQLNNLADSTMPPKLVEVIRKLWKDGGVQACFDRAAEYQLSDSASYYLNQLDWITDPSYLPNEQDVLRSRVKTTGIIETKFSVKDLNFRMFDVGGQRLERTKWIHCFEGVTCIIFCAALSAYDMVLVEDDEVNRMHESLHLFNSICNHKFFAATSAVLFLNKDLFEEKTKKVHLSICFPEYDGNNSYEDAGNYIKNQFLDLNIRKDVKEIYSHMTCATDTQNVKFVFDAVTDIIIKENLKDCGLF</sequence>
<dbReference type="InterPro" id="IPR001408">
    <property type="entry name" value="Gprotein_alpha_I"/>
</dbReference>
<dbReference type="GO" id="GO:0005834">
    <property type="term" value="C:heterotrimeric G-protein complex"/>
    <property type="evidence" value="ECO:0007669"/>
    <property type="project" value="TreeGrafter"/>
</dbReference>
<feature type="binding site" evidence="9">
    <location>
        <begin position="272"/>
        <end position="274"/>
    </location>
    <ligand>
        <name>GTP</name>
        <dbReference type="ChEBI" id="CHEBI:37565"/>
    </ligand>
</feature>
<evidence type="ECO:0000256" key="3">
    <source>
        <dbReference type="ARBA" id="ARBA00022723"/>
    </source>
</evidence>
<organism evidence="11 12">
    <name type="scientific">Heterocephalus glaber</name>
    <name type="common">Naked mole rat</name>
    <dbReference type="NCBI Taxonomy" id="10181"/>
    <lineage>
        <taxon>Eukaryota</taxon>
        <taxon>Metazoa</taxon>
        <taxon>Chordata</taxon>
        <taxon>Craniata</taxon>
        <taxon>Vertebrata</taxon>
        <taxon>Euteleostomi</taxon>
        <taxon>Mammalia</taxon>
        <taxon>Eutheria</taxon>
        <taxon>Euarchontoglires</taxon>
        <taxon>Glires</taxon>
        <taxon>Rodentia</taxon>
        <taxon>Hystricomorpha</taxon>
        <taxon>Bathyergidae</taxon>
        <taxon>Heterocephalus</taxon>
    </lineage>
</organism>
<dbReference type="GO" id="GO:0005737">
    <property type="term" value="C:cytoplasm"/>
    <property type="evidence" value="ECO:0007669"/>
    <property type="project" value="TreeGrafter"/>
</dbReference>
<dbReference type="CDD" id="cd00066">
    <property type="entry name" value="G-alpha"/>
    <property type="match status" value="1"/>
</dbReference>
<dbReference type="FunFam" id="3.40.50.300:FF:000256">
    <property type="entry name" value="Guanine nucleotide-binding protein G(t) subunit alpha"/>
    <property type="match status" value="1"/>
</dbReference>
<dbReference type="CTD" id="2780"/>
<evidence type="ECO:0000256" key="7">
    <source>
        <dbReference type="ARBA" id="ARBA00023224"/>
    </source>
</evidence>
<evidence type="ECO:0000313" key="12">
    <source>
        <dbReference type="RefSeq" id="XP_004853701.1"/>
    </source>
</evidence>
<dbReference type="Gene3D" id="1.10.400.10">
    <property type="entry name" value="GI Alpha 1, domain 2-like"/>
    <property type="match status" value="1"/>
</dbReference>
<dbReference type="InterPro" id="IPR001019">
    <property type="entry name" value="Gprotein_alpha_su"/>
</dbReference>
<dbReference type="PRINTS" id="PR00441">
    <property type="entry name" value="GPROTEINAI"/>
</dbReference>
<dbReference type="GO" id="GO:0046872">
    <property type="term" value="F:metal ion binding"/>
    <property type="evidence" value="ECO:0007669"/>
    <property type="project" value="UniProtKB-KW"/>
</dbReference>
<dbReference type="GO" id="GO:0001917">
    <property type="term" value="C:photoreceptor inner segment"/>
    <property type="evidence" value="ECO:0007669"/>
    <property type="project" value="TreeGrafter"/>
</dbReference>
<reference evidence="12" key="1">
    <citation type="submission" date="2025-08" db="UniProtKB">
        <authorList>
            <consortium name="RefSeq"/>
        </authorList>
    </citation>
    <scope>IDENTIFICATION</scope>
</reference>
<dbReference type="RefSeq" id="XP_004853701.1">
    <property type="nucleotide sequence ID" value="XM_004853644.2"/>
</dbReference>
<keyword evidence="11" id="KW-1185">Reference proteome</keyword>
<dbReference type="SMART" id="SM00275">
    <property type="entry name" value="G_alpha"/>
    <property type="match status" value="1"/>
</dbReference>
<comment type="similarity">
    <text evidence="1">Belongs to the G-alpha family. G(i/o/t/z) subfamily.</text>
</comment>
<dbReference type="InterPro" id="IPR027417">
    <property type="entry name" value="P-loop_NTPase"/>
</dbReference>
<evidence type="ECO:0000256" key="4">
    <source>
        <dbReference type="ARBA" id="ARBA00022741"/>
    </source>
</evidence>
<dbReference type="FunFam" id="3.40.50.300:FF:000720">
    <property type="entry name" value="Guanine nucleotide-binding protein G(k) subunit alpha"/>
    <property type="match status" value="1"/>
</dbReference>
<accession>A0AAX6PJC1</accession>
<feature type="binding site" evidence="9">
    <location>
        <begin position="203"/>
        <end position="207"/>
    </location>
    <ligand>
        <name>GTP</name>
        <dbReference type="ChEBI" id="CHEBI:37565"/>
    </ligand>
</feature>
<proteinExistence type="inferred from homology"/>
<protein>
    <submittedName>
        <fullName evidence="12">Guanine nucleotide-binding protein G(T) subunit alpha-2</fullName>
    </submittedName>
</protein>
<evidence type="ECO:0000256" key="10">
    <source>
        <dbReference type="PIRSR" id="PIRSR601019-2"/>
    </source>
</evidence>